<dbReference type="RefSeq" id="WP_149838390.1">
    <property type="nucleotide sequence ID" value="NZ_VUOC01000002.1"/>
</dbReference>
<keyword evidence="3" id="KW-1185">Reference proteome</keyword>
<evidence type="ECO:0000256" key="1">
    <source>
        <dbReference type="SAM" id="MobiDB-lite"/>
    </source>
</evidence>
<dbReference type="AlphaFoldDB" id="A0A5B2VWQ1"/>
<reference evidence="2 3" key="1">
    <citation type="submission" date="2019-09" db="EMBL/GenBank/DDBJ databases">
        <title>Chitinophaga ginsengihumi sp. nov., isolated from soil of ginseng rhizosphere.</title>
        <authorList>
            <person name="Lee J."/>
        </authorList>
    </citation>
    <scope>NUCLEOTIDE SEQUENCE [LARGE SCALE GENOMIC DNA]</scope>
    <source>
        <strain evidence="2 3">BN140078</strain>
    </source>
</reference>
<reference evidence="2 3" key="2">
    <citation type="submission" date="2019-09" db="EMBL/GenBank/DDBJ databases">
        <authorList>
            <person name="Jin C."/>
        </authorList>
    </citation>
    <scope>NUCLEOTIDE SEQUENCE [LARGE SCALE GENOMIC DNA]</scope>
    <source>
        <strain evidence="2 3">BN140078</strain>
    </source>
</reference>
<dbReference type="EMBL" id="VUOC01000002">
    <property type="protein sequence ID" value="KAA2243515.1"/>
    <property type="molecule type" value="Genomic_DNA"/>
</dbReference>
<gene>
    <name evidence="2" type="ORF">F0L74_13565</name>
</gene>
<feature type="region of interest" description="Disordered" evidence="1">
    <location>
        <begin position="1"/>
        <end position="63"/>
    </location>
</feature>
<feature type="compositionally biased region" description="Polar residues" evidence="1">
    <location>
        <begin position="30"/>
        <end position="63"/>
    </location>
</feature>
<protein>
    <submittedName>
        <fullName evidence="2">Uncharacterized protein</fullName>
    </submittedName>
</protein>
<name>A0A5B2VWQ1_9BACT</name>
<proteinExistence type="predicted"/>
<dbReference type="Proteomes" id="UP000324611">
    <property type="component" value="Unassembled WGS sequence"/>
</dbReference>
<evidence type="ECO:0000313" key="3">
    <source>
        <dbReference type="Proteomes" id="UP000324611"/>
    </source>
</evidence>
<accession>A0A5B2VWQ1</accession>
<sequence>MSVPKDSKSTPLVEPLKENEMGQIEGGFSEISQDFTQDQSEFNGIGCSTTNESQCGKTTESTK</sequence>
<evidence type="ECO:0000313" key="2">
    <source>
        <dbReference type="EMBL" id="KAA2243515.1"/>
    </source>
</evidence>
<organism evidence="2 3">
    <name type="scientific">Chitinophaga agrisoli</name>
    <dbReference type="NCBI Taxonomy" id="2607653"/>
    <lineage>
        <taxon>Bacteria</taxon>
        <taxon>Pseudomonadati</taxon>
        <taxon>Bacteroidota</taxon>
        <taxon>Chitinophagia</taxon>
        <taxon>Chitinophagales</taxon>
        <taxon>Chitinophagaceae</taxon>
        <taxon>Chitinophaga</taxon>
    </lineage>
</organism>
<comment type="caution">
    <text evidence="2">The sequence shown here is derived from an EMBL/GenBank/DDBJ whole genome shotgun (WGS) entry which is preliminary data.</text>
</comment>